<dbReference type="Gene3D" id="3.40.50.720">
    <property type="entry name" value="NAD(P)-binding Rossmann-like Domain"/>
    <property type="match status" value="2"/>
</dbReference>
<dbReference type="InterPro" id="IPR036291">
    <property type="entry name" value="NAD(P)-bd_dom_sf"/>
</dbReference>
<comment type="caution">
    <text evidence="6">The sequence shown here is derived from an EMBL/GenBank/DDBJ whole genome shotgun (WGS) entry which is preliminary data.</text>
</comment>
<dbReference type="PRINTS" id="PR00080">
    <property type="entry name" value="SDRFAMILY"/>
</dbReference>
<dbReference type="InterPro" id="IPR057326">
    <property type="entry name" value="KR_dom"/>
</dbReference>
<dbReference type="Pfam" id="PF01370">
    <property type="entry name" value="Epimerase"/>
    <property type="match status" value="1"/>
</dbReference>
<dbReference type="InterPro" id="IPR001509">
    <property type="entry name" value="Epimerase_deHydtase"/>
</dbReference>
<dbReference type="GO" id="GO:0016491">
    <property type="term" value="F:oxidoreductase activity"/>
    <property type="evidence" value="ECO:0007669"/>
    <property type="project" value="UniProtKB-KW"/>
</dbReference>
<dbReference type="InterPro" id="IPR020904">
    <property type="entry name" value="Sc_DH/Rdtase_CS"/>
</dbReference>
<dbReference type="PANTHER" id="PTHR43618">
    <property type="entry name" value="7-ALPHA-HYDROXYSTEROID DEHYDROGENASE"/>
    <property type="match status" value="1"/>
</dbReference>
<accession>A0A5D3B9J2</accession>
<dbReference type="PRINTS" id="PR00081">
    <property type="entry name" value="GDHRDH"/>
</dbReference>
<evidence type="ECO:0000256" key="1">
    <source>
        <dbReference type="ARBA" id="ARBA00006484"/>
    </source>
</evidence>
<keyword evidence="2" id="KW-0521">NADP</keyword>
<protein>
    <recommendedName>
        <fullName evidence="5">Ketoreductase domain-containing protein</fullName>
    </recommendedName>
</protein>
<organism evidence="6 7">
    <name type="scientific">Cryptococcus floricola</name>
    <dbReference type="NCBI Taxonomy" id="2591691"/>
    <lineage>
        <taxon>Eukaryota</taxon>
        <taxon>Fungi</taxon>
        <taxon>Dikarya</taxon>
        <taxon>Basidiomycota</taxon>
        <taxon>Agaricomycotina</taxon>
        <taxon>Tremellomycetes</taxon>
        <taxon>Tremellales</taxon>
        <taxon>Cryptococcaceae</taxon>
        <taxon>Cryptococcus</taxon>
    </lineage>
</organism>
<feature type="signal peptide" evidence="4">
    <location>
        <begin position="1"/>
        <end position="18"/>
    </location>
</feature>
<evidence type="ECO:0000256" key="3">
    <source>
        <dbReference type="ARBA" id="ARBA00023002"/>
    </source>
</evidence>
<dbReference type="AlphaFoldDB" id="A0A5D3B9J2"/>
<evidence type="ECO:0000313" key="7">
    <source>
        <dbReference type="Proteomes" id="UP000322245"/>
    </source>
</evidence>
<dbReference type="FunFam" id="3.40.50.720:FF:000084">
    <property type="entry name" value="Short-chain dehydrogenase reductase"/>
    <property type="match status" value="1"/>
</dbReference>
<proteinExistence type="inferred from homology"/>
<feature type="domain" description="Ketoreductase" evidence="5">
    <location>
        <begin position="3"/>
        <end position="159"/>
    </location>
</feature>
<evidence type="ECO:0000313" key="6">
    <source>
        <dbReference type="EMBL" id="TYJ58900.1"/>
    </source>
</evidence>
<reference evidence="6 7" key="1">
    <citation type="submission" date="2017-05" db="EMBL/GenBank/DDBJ databases">
        <title>The Genome Sequence of Tsuchiyaea wingfieldii DSM 27421.</title>
        <authorList>
            <person name="Cuomo C."/>
            <person name="Passer A."/>
            <person name="Billmyre B."/>
            <person name="Heitman J."/>
        </authorList>
    </citation>
    <scope>NUCLEOTIDE SEQUENCE [LARGE SCALE GENOMIC DNA]</scope>
    <source>
        <strain evidence="6 7">DSM 27421</strain>
    </source>
</reference>
<keyword evidence="3" id="KW-0560">Oxidoreductase</keyword>
<evidence type="ECO:0000259" key="5">
    <source>
        <dbReference type="SMART" id="SM00822"/>
    </source>
</evidence>
<keyword evidence="4" id="KW-0732">Signal</keyword>
<dbReference type="EMBL" id="NIDF01000002">
    <property type="protein sequence ID" value="TYJ58900.1"/>
    <property type="molecule type" value="Genomic_DNA"/>
</dbReference>
<dbReference type="Pfam" id="PF13561">
    <property type="entry name" value="adh_short_C2"/>
    <property type="match status" value="1"/>
</dbReference>
<dbReference type="InterPro" id="IPR052178">
    <property type="entry name" value="Sec_Metab_Biosynth_SDR"/>
</dbReference>
<dbReference type="PROSITE" id="PS00061">
    <property type="entry name" value="ADH_SHORT"/>
    <property type="match status" value="1"/>
</dbReference>
<evidence type="ECO:0000256" key="2">
    <source>
        <dbReference type="ARBA" id="ARBA00022857"/>
    </source>
</evidence>
<dbReference type="InterPro" id="IPR002347">
    <property type="entry name" value="SDR_fam"/>
</dbReference>
<feature type="chain" id="PRO_5023055505" description="Ketoreductase domain-containing protein" evidence="4">
    <location>
        <begin position="19"/>
        <end position="609"/>
    </location>
</feature>
<dbReference type="PANTHER" id="PTHR43618:SF17">
    <property type="entry name" value="RHAMNOLIPIDS BIOSYNTHESIS 3-OXOACYL-[ACYL-CARRIER-PROTEIN] REDUCTASE"/>
    <property type="match status" value="1"/>
</dbReference>
<name>A0A5D3B9J2_9TREE</name>
<keyword evidence="7" id="KW-1185">Reference proteome</keyword>
<evidence type="ECO:0000256" key="4">
    <source>
        <dbReference type="SAM" id="SignalP"/>
    </source>
</evidence>
<gene>
    <name evidence="6" type="ORF">B9479_000332</name>
</gene>
<dbReference type="Proteomes" id="UP000322245">
    <property type="component" value="Unassembled WGS sequence"/>
</dbReference>
<sequence length="609" mass="66469">MPVTVLLTGLNGFVAVHTAVTFLSQGSRVIGTVRSEDKKAKAEKLSALEQYVANGTLSVLVVPDLAQVAWDWHSPGFRDVDAIAHIASPFDLTLPSYEKVAGPAINGTRNLLEAASKNPNIKSVAVLSSFAAAADAMKPITGHDGKVYTDADWLPFTEEDARQARNPGYWYMISKKYAELEAWKVVKETDAKWSFATIVPPAAFGPPSQIGNLRDLEAGSGRDISTSYLFRTLGLGTAAELPNEVTTRYIDVRDIAEAIYLTITKRTNGRYLIAGEDYTLKQILDTARKVRPDLEKYFNRARESAPPEASYVIDSSKSERELGLRYRTLEETIRDSVAGFEKLEWTSRGSSTSRTRRVVLVTGGGRGVGEMIAEGYVVNGAKVYISSRDAAACEQTAKRLTNQGPGKCISLPGDLAKYDECVRLAKELEKRERVLHILVNNSGATWGESFHSYPDAAFTKLLTLNVQRVFTLTQQLHPLLEKAYEEDRFIARIINIGSINGVGNPGLETYAYSSSKAALHQLSKHLANRLAPHITVNAIAPGPFRSRMMKHTLDHFEEELAEGLPMKRIGAPEDIASTALWLSGPGGAWVTGTVVPVDGGSLVATSSKL</sequence>
<dbReference type="SUPFAM" id="SSF51735">
    <property type="entry name" value="NAD(P)-binding Rossmann-fold domains"/>
    <property type="match status" value="2"/>
</dbReference>
<comment type="similarity">
    <text evidence="1">Belongs to the short-chain dehydrogenases/reductases (SDR) family.</text>
</comment>
<dbReference type="SMART" id="SM00822">
    <property type="entry name" value="PKS_KR"/>
    <property type="match status" value="1"/>
</dbReference>